<dbReference type="PROSITE" id="PS51507">
    <property type="entry name" value="IRF_2"/>
    <property type="match status" value="1"/>
</dbReference>
<dbReference type="InterPro" id="IPR019817">
    <property type="entry name" value="Interferon_reg_fac_CS"/>
</dbReference>
<dbReference type="SUPFAM" id="SSF49879">
    <property type="entry name" value="SMAD/FHA domain"/>
    <property type="match status" value="1"/>
</dbReference>
<evidence type="ECO:0000313" key="9">
    <source>
        <dbReference type="EMBL" id="KAG5838418.1"/>
    </source>
</evidence>
<evidence type="ECO:0000313" key="10">
    <source>
        <dbReference type="Proteomes" id="UP001044222"/>
    </source>
</evidence>
<organism evidence="9 10">
    <name type="scientific">Anguilla anguilla</name>
    <name type="common">European freshwater eel</name>
    <name type="synonym">Muraena anguilla</name>
    <dbReference type="NCBI Taxonomy" id="7936"/>
    <lineage>
        <taxon>Eukaryota</taxon>
        <taxon>Metazoa</taxon>
        <taxon>Chordata</taxon>
        <taxon>Craniata</taxon>
        <taxon>Vertebrata</taxon>
        <taxon>Euteleostomi</taxon>
        <taxon>Actinopterygii</taxon>
        <taxon>Neopterygii</taxon>
        <taxon>Teleostei</taxon>
        <taxon>Anguilliformes</taxon>
        <taxon>Anguillidae</taxon>
        <taxon>Anguilla</taxon>
    </lineage>
</organism>
<comment type="subcellular location">
    <subcellularLocation>
        <location evidence="1">Nucleus</location>
    </subcellularLocation>
</comment>
<keyword evidence="4" id="KW-0010">Activator</keyword>
<keyword evidence="2" id="KW-0805">Transcription regulation</keyword>
<dbReference type="PRINTS" id="PR00267">
    <property type="entry name" value="INTFRNREGFCT"/>
</dbReference>
<gene>
    <name evidence="9" type="ORF">ANANG_G00223500</name>
</gene>
<dbReference type="PANTHER" id="PTHR11949:SF24">
    <property type="entry name" value="INTERFERON REGULATORY FACTOR 9"/>
    <property type="match status" value="1"/>
</dbReference>
<dbReference type="InterPro" id="IPR001346">
    <property type="entry name" value="Interferon_reg_fact_DNA-bd_dom"/>
</dbReference>
<dbReference type="FunFam" id="1.10.10.10:FF:000041">
    <property type="entry name" value="Interferon regulatory factor 4"/>
    <property type="match status" value="1"/>
</dbReference>
<dbReference type="SMART" id="SM00348">
    <property type="entry name" value="IRF"/>
    <property type="match status" value="1"/>
</dbReference>
<dbReference type="InterPro" id="IPR036390">
    <property type="entry name" value="WH_DNA-bd_sf"/>
</dbReference>
<dbReference type="InterPro" id="IPR017855">
    <property type="entry name" value="SMAD-like_dom_sf"/>
</dbReference>
<dbReference type="Gene3D" id="2.60.200.10">
    <property type="match status" value="1"/>
</dbReference>
<comment type="caution">
    <text evidence="9">The sequence shown here is derived from an EMBL/GenBank/DDBJ whole genome shotgun (WGS) entry which is preliminary data.</text>
</comment>
<keyword evidence="6" id="KW-0539">Nucleus</keyword>
<keyword evidence="3" id="KW-0238">DNA-binding</keyword>
<evidence type="ECO:0000256" key="5">
    <source>
        <dbReference type="ARBA" id="ARBA00023163"/>
    </source>
</evidence>
<reference evidence="9" key="1">
    <citation type="submission" date="2021-01" db="EMBL/GenBank/DDBJ databases">
        <title>A chromosome-scale assembly of European eel, Anguilla anguilla.</title>
        <authorList>
            <person name="Henkel C."/>
            <person name="Jong-Raadsen S.A."/>
            <person name="Dufour S."/>
            <person name="Weltzien F.-A."/>
            <person name="Palstra A.P."/>
            <person name="Pelster B."/>
            <person name="Spaink H.P."/>
            <person name="Van Den Thillart G.E."/>
            <person name="Jansen H."/>
            <person name="Zahm M."/>
            <person name="Klopp C."/>
            <person name="Cedric C."/>
            <person name="Louis A."/>
            <person name="Berthelot C."/>
            <person name="Parey E."/>
            <person name="Roest Crollius H."/>
            <person name="Montfort J."/>
            <person name="Robinson-Rechavi M."/>
            <person name="Bucao C."/>
            <person name="Bouchez O."/>
            <person name="Gislard M."/>
            <person name="Lluch J."/>
            <person name="Milhes M."/>
            <person name="Lampietro C."/>
            <person name="Lopez Roques C."/>
            <person name="Donnadieu C."/>
            <person name="Braasch I."/>
            <person name="Desvignes T."/>
            <person name="Postlethwait J."/>
            <person name="Bobe J."/>
            <person name="Guiguen Y."/>
            <person name="Dirks R."/>
        </authorList>
    </citation>
    <scope>NUCLEOTIDE SEQUENCE</scope>
    <source>
        <strain evidence="9">Tag_6206</strain>
        <tissue evidence="9">Liver</tissue>
    </source>
</reference>
<evidence type="ECO:0000259" key="8">
    <source>
        <dbReference type="PROSITE" id="PS51507"/>
    </source>
</evidence>
<dbReference type="SUPFAM" id="SSF46785">
    <property type="entry name" value="Winged helix' DNA-binding domain"/>
    <property type="match status" value="1"/>
</dbReference>
<accession>A0A9D3M4B1</accession>
<feature type="region of interest" description="Disordered" evidence="7">
    <location>
        <begin position="426"/>
        <end position="484"/>
    </location>
</feature>
<dbReference type="PROSITE" id="PS00601">
    <property type="entry name" value="IRF_1"/>
    <property type="match status" value="1"/>
</dbReference>
<evidence type="ECO:0000256" key="7">
    <source>
        <dbReference type="SAM" id="MobiDB-lite"/>
    </source>
</evidence>
<protein>
    <recommendedName>
        <fullName evidence="8">IRF tryptophan pentad repeat domain-containing protein</fullName>
    </recommendedName>
</protein>
<evidence type="ECO:0000256" key="6">
    <source>
        <dbReference type="ARBA" id="ARBA00023242"/>
    </source>
</evidence>
<keyword evidence="10" id="KW-1185">Reference proteome</keyword>
<dbReference type="OrthoDB" id="8698246at2759"/>
<keyword evidence="5" id="KW-0804">Transcription</keyword>
<dbReference type="Gene3D" id="1.10.10.10">
    <property type="entry name" value="Winged helix-like DNA-binding domain superfamily/Winged helix DNA-binding domain"/>
    <property type="match status" value="1"/>
</dbReference>
<dbReference type="AlphaFoldDB" id="A0A9D3M4B1"/>
<proteinExistence type="predicted"/>
<dbReference type="GO" id="GO:0000978">
    <property type="term" value="F:RNA polymerase II cis-regulatory region sequence-specific DNA binding"/>
    <property type="evidence" value="ECO:0007669"/>
    <property type="project" value="TreeGrafter"/>
</dbReference>
<feature type="domain" description="IRF tryptophan pentad repeat" evidence="8">
    <location>
        <begin position="7"/>
        <end position="115"/>
    </location>
</feature>
<dbReference type="CDD" id="cd00103">
    <property type="entry name" value="IRF"/>
    <property type="match status" value="1"/>
</dbReference>
<sequence length="484" mass="54426">MNGNGMHMRLRQWLIAQIDSGKYAGLSWENQEKTMFRIPWKHAAKHDYKQDEDAALFKAWAVYKGKYREGRDKADPSTWKTRLRCALNKSTDFREVPQRSQLDISEPYKVYHIQTEGSSAMVSPVPQEIYLGSQPDTHLNVPASLQPQFSSHVVVDGGQKERVDSSSQALHIVSLGTQTQASRASTNCEESWKAEPFSWSASRVSDSLSTGCFLPGADLSGFRITDFRLQVRLYYQGRLVRDVTTSTADGCWILQGSVPVENERIYGPCTAEQVRFPPPKLARVPPGIAEAMGRLLPHLERGVLLWVAPDGVFTKRFCQGRVFWGGPLAQHQNKPNKLEREKTCKLLDMPIFLKELQEYLHGRGPKPRFVIDLCFGEEFPVSNQNKATKLITARVEPLFARNMLLNIKKSEKEDASAVGDQVWGRGRPTELAAPGSVVATADTPLSLRPLMETRRGTEQERERSEVGRDGKRDAEQDQLDSSVA</sequence>
<name>A0A9D3M4B1_ANGAN</name>
<dbReference type="GO" id="GO:0002376">
    <property type="term" value="P:immune system process"/>
    <property type="evidence" value="ECO:0007669"/>
    <property type="project" value="TreeGrafter"/>
</dbReference>
<dbReference type="Pfam" id="PF00605">
    <property type="entry name" value="IRF"/>
    <property type="match status" value="1"/>
</dbReference>
<dbReference type="InterPro" id="IPR008984">
    <property type="entry name" value="SMAD_FHA_dom_sf"/>
</dbReference>
<evidence type="ECO:0000256" key="2">
    <source>
        <dbReference type="ARBA" id="ARBA00023015"/>
    </source>
</evidence>
<dbReference type="SMART" id="SM01243">
    <property type="entry name" value="IRF-3"/>
    <property type="match status" value="1"/>
</dbReference>
<dbReference type="OMA" id="QNDIYAR"/>
<dbReference type="Proteomes" id="UP001044222">
    <property type="component" value="Chromosome 12"/>
</dbReference>
<evidence type="ECO:0000256" key="4">
    <source>
        <dbReference type="ARBA" id="ARBA00023159"/>
    </source>
</evidence>
<dbReference type="EMBL" id="JAFIRN010000012">
    <property type="protein sequence ID" value="KAG5838418.1"/>
    <property type="molecule type" value="Genomic_DNA"/>
</dbReference>
<evidence type="ECO:0000256" key="3">
    <source>
        <dbReference type="ARBA" id="ARBA00023125"/>
    </source>
</evidence>
<dbReference type="GO" id="GO:0045944">
    <property type="term" value="P:positive regulation of transcription by RNA polymerase II"/>
    <property type="evidence" value="ECO:0007669"/>
    <property type="project" value="UniProtKB-ARBA"/>
</dbReference>
<evidence type="ECO:0000256" key="1">
    <source>
        <dbReference type="ARBA" id="ARBA00004123"/>
    </source>
</evidence>
<dbReference type="Pfam" id="PF10401">
    <property type="entry name" value="IRF-3"/>
    <property type="match status" value="1"/>
</dbReference>
<dbReference type="InterPro" id="IPR019471">
    <property type="entry name" value="Interferon_reg_factor-3"/>
</dbReference>
<feature type="compositionally biased region" description="Basic and acidic residues" evidence="7">
    <location>
        <begin position="451"/>
        <end position="475"/>
    </location>
</feature>
<dbReference type="InterPro" id="IPR036388">
    <property type="entry name" value="WH-like_DNA-bd_sf"/>
</dbReference>
<dbReference type="GO" id="GO:0005634">
    <property type="term" value="C:nucleus"/>
    <property type="evidence" value="ECO:0007669"/>
    <property type="project" value="UniProtKB-SubCell"/>
</dbReference>
<dbReference type="FunFam" id="2.60.200.10:FF:000011">
    <property type="entry name" value="interferon regulatory factor 4-like"/>
    <property type="match status" value="1"/>
</dbReference>
<dbReference type="PANTHER" id="PTHR11949">
    <property type="entry name" value="INTERFERON REGULATORY FACTOR"/>
    <property type="match status" value="1"/>
</dbReference>
<dbReference type="GO" id="GO:0000981">
    <property type="term" value="F:DNA-binding transcription factor activity, RNA polymerase II-specific"/>
    <property type="evidence" value="ECO:0007669"/>
    <property type="project" value="TreeGrafter"/>
</dbReference>